<keyword evidence="5" id="KW-1185">Reference proteome</keyword>
<comment type="caution">
    <text evidence="4">The sequence shown here is derived from an EMBL/GenBank/DDBJ whole genome shotgun (WGS) entry which is preliminary data.</text>
</comment>
<dbReference type="InterPro" id="IPR036513">
    <property type="entry name" value="STAS_dom_sf"/>
</dbReference>
<dbReference type="SUPFAM" id="SSF52091">
    <property type="entry name" value="SpoIIaa-like"/>
    <property type="match status" value="1"/>
</dbReference>
<name>A0A8J2ZWH1_9BACL</name>
<dbReference type="InterPro" id="IPR003658">
    <property type="entry name" value="Anti-sigma_ant"/>
</dbReference>
<proteinExistence type="inferred from homology"/>
<dbReference type="PROSITE" id="PS50801">
    <property type="entry name" value="STAS"/>
    <property type="match status" value="1"/>
</dbReference>
<evidence type="ECO:0000313" key="4">
    <source>
        <dbReference type="EMBL" id="GGH83178.1"/>
    </source>
</evidence>
<dbReference type="PANTHER" id="PTHR33495">
    <property type="entry name" value="ANTI-SIGMA FACTOR ANTAGONIST TM_1081-RELATED-RELATED"/>
    <property type="match status" value="1"/>
</dbReference>
<dbReference type="AlphaFoldDB" id="A0A8J2ZWH1"/>
<accession>A0A8J2ZWH1</accession>
<feature type="domain" description="STAS" evidence="3">
    <location>
        <begin position="2"/>
        <end position="103"/>
    </location>
</feature>
<protein>
    <recommendedName>
        <fullName evidence="2">Anti-sigma factor antagonist</fullName>
    </recommendedName>
</protein>
<dbReference type="EMBL" id="BMFV01000017">
    <property type="protein sequence ID" value="GGH83178.1"/>
    <property type="molecule type" value="Genomic_DNA"/>
</dbReference>
<dbReference type="Proteomes" id="UP000656813">
    <property type="component" value="Unassembled WGS sequence"/>
</dbReference>
<dbReference type="PANTHER" id="PTHR33495:SF2">
    <property type="entry name" value="ANTI-SIGMA FACTOR ANTAGONIST TM_1081-RELATED"/>
    <property type="match status" value="1"/>
</dbReference>
<reference evidence="4" key="1">
    <citation type="journal article" date="2014" name="Int. J. Syst. Evol. Microbiol.">
        <title>Complete genome sequence of Corynebacterium casei LMG S-19264T (=DSM 44701T), isolated from a smear-ripened cheese.</title>
        <authorList>
            <consortium name="US DOE Joint Genome Institute (JGI-PGF)"/>
            <person name="Walter F."/>
            <person name="Albersmeier A."/>
            <person name="Kalinowski J."/>
            <person name="Ruckert C."/>
        </authorList>
    </citation>
    <scope>NUCLEOTIDE SEQUENCE</scope>
    <source>
        <strain evidence="4">CGMCC 1.12777</strain>
    </source>
</reference>
<organism evidence="4 5">
    <name type="scientific">Pullulanibacillus pueri</name>
    <dbReference type="NCBI Taxonomy" id="1437324"/>
    <lineage>
        <taxon>Bacteria</taxon>
        <taxon>Bacillati</taxon>
        <taxon>Bacillota</taxon>
        <taxon>Bacilli</taxon>
        <taxon>Bacillales</taxon>
        <taxon>Sporolactobacillaceae</taxon>
        <taxon>Pullulanibacillus</taxon>
    </lineage>
</organism>
<dbReference type="Pfam" id="PF01740">
    <property type="entry name" value="STAS"/>
    <property type="match status" value="1"/>
</dbReference>
<dbReference type="GO" id="GO:0043856">
    <property type="term" value="F:anti-sigma factor antagonist activity"/>
    <property type="evidence" value="ECO:0007669"/>
    <property type="project" value="InterPro"/>
</dbReference>
<dbReference type="CDD" id="cd07043">
    <property type="entry name" value="STAS_anti-anti-sigma_factors"/>
    <property type="match status" value="1"/>
</dbReference>
<reference evidence="4" key="2">
    <citation type="submission" date="2020-09" db="EMBL/GenBank/DDBJ databases">
        <authorList>
            <person name="Sun Q."/>
            <person name="Zhou Y."/>
        </authorList>
    </citation>
    <scope>NUCLEOTIDE SEQUENCE</scope>
    <source>
        <strain evidence="4">CGMCC 1.12777</strain>
    </source>
</reference>
<evidence type="ECO:0000256" key="2">
    <source>
        <dbReference type="RuleBase" id="RU003749"/>
    </source>
</evidence>
<dbReference type="Gene3D" id="3.30.750.24">
    <property type="entry name" value="STAS domain"/>
    <property type="match status" value="1"/>
</dbReference>
<evidence type="ECO:0000256" key="1">
    <source>
        <dbReference type="ARBA" id="ARBA00009013"/>
    </source>
</evidence>
<sequence length="103" mass="11506">MLQYSTTQEDSHLTVTFDGDFDIEATELIQDTIKPMLSDYSIVTINLSKVPFVDSSGMGLLIDLVRSMESSATVVRIAEVREEVFEVFELLQLPEILGEGTFV</sequence>
<dbReference type="InterPro" id="IPR002645">
    <property type="entry name" value="STAS_dom"/>
</dbReference>
<comment type="similarity">
    <text evidence="1 2">Belongs to the anti-sigma-factor antagonist family.</text>
</comment>
<gene>
    <name evidence="4" type="ORF">GCM10007096_23660</name>
</gene>
<evidence type="ECO:0000259" key="3">
    <source>
        <dbReference type="PROSITE" id="PS50801"/>
    </source>
</evidence>
<dbReference type="RefSeq" id="WP_188497583.1">
    <property type="nucleotide sequence ID" value="NZ_BMFV01000017.1"/>
</dbReference>
<evidence type="ECO:0000313" key="5">
    <source>
        <dbReference type="Proteomes" id="UP000656813"/>
    </source>
</evidence>
<dbReference type="NCBIfam" id="TIGR00377">
    <property type="entry name" value="ant_ant_sig"/>
    <property type="match status" value="1"/>
</dbReference>